<dbReference type="CDD" id="cd18795">
    <property type="entry name" value="SF2_C_Ski2"/>
    <property type="match status" value="1"/>
</dbReference>
<dbReference type="FunFam" id="1.10.3380.30:FF:000002">
    <property type="entry name" value="superkiller viralicidic activity 2-like 2"/>
    <property type="match status" value="1"/>
</dbReference>
<dbReference type="InterPro" id="IPR025696">
    <property type="entry name" value="Beta-barrel_MTR4"/>
</dbReference>
<dbReference type="eggNOG" id="KOG0948">
    <property type="taxonomic scope" value="Eukaryota"/>
</dbReference>
<dbReference type="Gene3D" id="2.40.30.300">
    <property type="match status" value="1"/>
</dbReference>
<comment type="similarity">
    <text evidence="2">Belongs to the helicase family. SKI2 subfamily.</text>
</comment>
<dbReference type="SMART" id="SM00487">
    <property type="entry name" value="DEXDc"/>
    <property type="match status" value="1"/>
</dbReference>
<keyword evidence="7" id="KW-0067">ATP-binding</keyword>
<dbReference type="GO" id="GO:0071035">
    <property type="term" value="P:nuclear polyadenylation-dependent rRNA catabolic process"/>
    <property type="evidence" value="ECO:0007669"/>
    <property type="project" value="EnsemblFungi"/>
</dbReference>
<dbReference type="InterPro" id="IPR011545">
    <property type="entry name" value="DEAD/DEAH_box_helicase_dom"/>
</dbReference>
<dbReference type="Proteomes" id="UP000182444">
    <property type="component" value="Chromosome 1D"/>
</dbReference>
<name>A0A1H6Q8T6_YARLL</name>
<dbReference type="Pfam" id="PF00271">
    <property type="entry name" value="Helicase_C"/>
    <property type="match status" value="1"/>
</dbReference>
<dbReference type="Gene3D" id="3.40.50.300">
    <property type="entry name" value="P-loop containing nucleotide triphosphate hydrolases"/>
    <property type="match status" value="2"/>
</dbReference>
<dbReference type="InterPro" id="IPR001650">
    <property type="entry name" value="Helicase_C-like"/>
</dbReference>
<evidence type="ECO:0000256" key="7">
    <source>
        <dbReference type="ARBA" id="ARBA00022840"/>
    </source>
</evidence>
<dbReference type="InterPro" id="IPR014001">
    <property type="entry name" value="Helicase_ATP-bd"/>
</dbReference>
<evidence type="ECO:0000256" key="4">
    <source>
        <dbReference type="ARBA" id="ARBA00022741"/>
    </source>
</evidence>
<dbReference type="InterPro" id="IPR012961">
    <property type="entry name" value="Ski2/MTR4_C"/>
</dbReference>
<dbReference type="GO" id="GO:0140746">
    <property type="term" value="P:siRNA catabolic process"/>
    <property type="evidence" value="ECO:0007669"/>
    <property type="project" value="EnsemblFungi"/>
</dbReference>
<dbReference type="GO" id="GO:0071031">
    <property type="term" value="P:nuclear mRNA surveillance of mRNA 3'-end processing"/>
    <property type="evidence" value="ECO:0007669"/>
    <property type="project" value="EnsemblFungi"/>
</dbReference>
<dbReference type="Gene3D" id="1.10.3380.30">
    <property type="match status" value="1"/>
</dbReference>
<dbReference type="InterPro" id="IPR027417">
    <property type="entry name" value="P-loop_NTPase"/>
</dbReference>
<dbReference type="PROSITE" id="PS51194">
    <property type="entry name" value="HELICASE_CTER"/>
    <property type="match status" value="1"/>
</dbReference>
<dbReference type="FunFam" id="3.40.50.300:FF:000141">
    <property type="entry name" value="ATP-dependent RNA helicase DOB1"/>
    <property type="match status" value="1"/>
</dbReference>
<keyword evidence="4" id="KW-0547">Nucleotide-binding</keyword>
<dbReference type="GO" id="GO:0004532">
    <property type="term" value="F:RNA exonuclease activity"/>
    <property type="evidence" value="ECO:0007669"/>
    <property type="project" value="EnsemblFungi"/>
</dbReference>
<dbReference type="InterPro" id="IPR016438">
    <property type="entry name" value="SKI2-like"/>
</dbReference>
<dbReference type="GO" id="GO:0034475">
    <property type="term" value="P:U4 snRNA 3'-end processing"/>
    <property type="evidence" value="ECO:0007669"/>
    <property type="project" value="EnsemblFungi"/>
</dbReference>
<evidence type="ECO:0000313" key="12">
    <source>
        <dbReference type="EMBL" id="AOW03958.1"/>
    </source>
</evidence>
<dbReference type="AlphaFoldDB" id="A0A1H6Q8T6"/>
<dbReference type="CDD" id="cd18024">
    <property type="entry name" value="DEXHc_Mtr4-like"/>
    <property type="match status" value="1"/>
</dbReference>
<dbReference type="FunFam" id="2.40.30.300:FF:000001">
    <property type="entry name" value="Mtr4 exosome RNA helicase"/>
    <property type="match status" value="1"/>
</dbReference>
<organism evidence="12 14">
    <name type="scientific">Yarrowia lipolytica</name>
    <name type="common">Candida lipolytica</name>
    <dbReference type="NCBI Taxonomy" id="4952"/>
    <lineage>
        <taxon>Eukaryota</taxon>
        <taxon>Fungi</taxon>
        <taxon>Dikarya</taxon>
        <taxon>Ascomycota</taxon>
        <taxon>Saccharomycotina</taxon>
        <taxon>Dipodascomycetes</taxon>
        <taxon>Dipodascales</taxon>
        <taxon>Dipodascales incertae sedis</taxon>
        <taxon>Yarrowia</taxon>
    </lineage>
</organism>
<evidence type="ECO:0000256" key="5">
    <source>
        <dbReference type="ARBA" id="ARBA00022801"/>
    </source>
</evidence>
<dbReference type="PROSITE" id="PS51192">
    <property type="entry name" value="HELICASE_ATP_BIND_1"/>
    <property type="match status" value="1"/>
</dbReference>
<dbReference type="GO" id="GO:0031499">
    <property type="term" value="C:TRAMP complex"/>
    <property type="evidence" value="ECO:0007669"/>
    <property type="project" value="EnsemblFungi"/>
</dbReference>
<dbReference type="EMBL" id="CP017556">
    <property type="protein sequence ID" value="AOW03958.1"/>
    <property type="molecule type" value="Genomic_DNA"/>
</dbReference>
<evidence type="ECO:0000256" key="2">
    <source>
        <dbReference type="ARBA" id="ARBA00010140"/>
    </source>
</evidence>
<dbReference type="Pfam" id="PF21408">
    <property type="entry name" value="MTR4-like_stalk"/>
    <property type="match status" value="1"/>
</dbReference>
<dbReference type="GO" id="GO:0034458">
    <property type="term" value="F:3'-5' RNA helicase activity"/>
    <property type="evidence" value="ECO:0007669"/>
    <property type="project" value="EnsemblFungi"/>
</dbReference>
<dbReference type="Pfam" id="PF13234">
    <property type="entry name" value="MTR4_beta-barrel"/>
    <property type="match status" value="1"/>
</dbReference>
<evidence type="ECO:0000259" key="11">
    <source>
        <dbReference type="PROSITE" id="PS51194"/>
    </source>
</evidence>
<evidence type="ECO:0000256" key="9">
    <source>
        <dbReference type="SAM" id="MobiDB-lite"/>
    </source>
</evidence>
<dbReference type="VEuPathDB" id="FungiDB:YALI0_D12210g"/>
<dbReference type="VEuPathDB" id="FungiDB:YALI1_D15214g"/>
<keyword evidence="5" id="KW-0378">Hydrolase</keyword>
<dbReference type="Pfam" id="PF00270">
    <property type="entry name" value="DEAD"/>
    <property type="match status" value="1"/>
</dbReference>
<evidence type="ECO:0000256" key="1">
    <source>
        <dbReference type="ARBA" id="ARBA00004123"/>
    </source>
</evidence>
<accession>A0A1H6Q8T6</accession>
<dbReference type="GeneID" id="2910617"/>
<gene>
    <name evidence="13" type="ORF">B0I71DRAFT_136805</name>
    <name evidence="12" type="ORF">YALI1_D15214g</name>
</gene>
<reference evidence="12 14" key="1">
    <citation type="journal article" date="2016" name="PLoS ONE">
        <title>Sequence Assembly of Yarrowia lipolytica Strain W29/CLIB89 Shows Transposable Element Diversity.</title>
        <authorList>
            <person name="Magnan C."/>
            <person name="Yu J."/>
            <person name="Chang I."/>
            <person name="Jahn E."/>
            <person name="Kanomata Y."/>
            <person name="Wu J."/>
            <person name="Zeller M."/>
            <person name="Oakes M."/>
            <person name="Baldi P."/>
            <person name="Sandmeyer S."/>
        </authorList>
    </citation>
    <scope>NUCLEOTIDE SEQUENCE [LARGE SCALE GENOMIC DNA]</scope>
    <source>
        <strain evidence="12">CLIB89</strain>
        <strain evidence="14">CLIB89(W29)</strain>
    </source>
</reference>
<dbReference type="KEGG" id="yli:2910617"/>
<evidence type="ECO:0000313" key="14">
    <source>
        <dbReference type="Proteomes" id="UP000182444"/>
    </source>
</evidence>
<dbReference type="Proteomes" id="UP000256601">
    <property type="component" value="Unassembled WGS sequence"/>
</dbReference>
<dbReference type="EMBL" id="KZ859134">
    <property type="protein sequence ID" value="RDW22917.1"/>
    <property type="molecule type" value="Genomic_DNA"/>
</dbReference>
<dbReference type="GO" id="GO:0071051">
    <property type="term" value="P:poly(A)-dependent snoRNA 3'-end processing"/>
    <property type="evidence" value="ECO:0007669"/>
    <property type="project" value="EnsemblFungi"/>
</dbReference>
<dbReference type="GO" id="GO:0016075">
    <property type="term" value="P:rRNA catabolic process"/>
    <property type="evidence" value="ECO:0007669"/>
    <property type="project" value="EnsemblFungi"/>
</dbReference>
<dbReference type="PIRSF" id="PIRSF005198">
    <property type="entry name" value="Antiviral_helicase_SKI2"/>
    <property type="match status" value="1"/>
</dbReference>
<keyword evidence="6" id="KW-0347">Helicase</keyword>
<evidence type="ECO:0000313" key="15">
    <source>
        <dbReference type="Proteomes" id="UP000256601"/>
    </source>
</evidence>
<dbReference type="GO" id="GO:0008143">
    <property type="term" value="F:poly(A) binding"/>
    <property type="evidence" value="ECO:0007669"/>
    <property type="project" value="EnsemblFungi"/>
</dbReference>
<keyword evidence="8" id="KW-0539">Nucleus</keyword>
<dbReference type="RefSeq" id="XP_502733.1">
    <property type="nucleotide sequence ID" value="XM_502733.1"/>
</dbReference>
<evidence type="ECO:0000256" key="3">
    <source>
        <dbReference type="ARBA" id="ARBA00022552"/>
    </source>
</evidence>
<dbReference type="SUPFAM" id="SSF52540">
    <property type="entry name" value="P-loop containing nucleoside triphosphate hydrolases"/>
    <property type="match status" value="1"/>
</dbReference>
<dbReference type="OMA" id="IMLKNYN"/>
<dbReference type="SMART" id="SM01142">
    <property type="entry name" value="DSHCT"/>
    <property type="match status" value="1"/>
</dbReference>
<dbReference type="GO" id="GO:0034476">
    <property type="term" value="P:U5 snRNA 3'-end processing"/>
    <property type="evidence" value="ECO:0007669"/>
    <property type="project" value="EnsemblFungi"/>
</dbReference>
<dbReference type="GO" id="GO:0005730">
    <property type="term" value="C:nucleolus"/>
    <property type="evidence" value="ECO:0007669"/>
    <property type="project" value="EnsemblFungi"/>
</dbReference>
<feature type="compositionally biased region" description="Basic and acidic residues" evidence="9">
    <location>
        <begin position="20"/>
        <end position="56"/>
    </location>
</feature>
<dbReference type="GO" id="GO:0071042">
    <property type="term" value="P:nuclear polyadenylation-dependent mRNA catabolic process"/>
    <property type="evidence" value="ECO:0007669"/>
    <property type="project" value="EnsemblFungi"/>
</dbReference>
<dbReference type="Pfam" id="PF08148">
    <property type="entry name" value="DSHCT"/>
    <property type="match status" value="1"/>
</dbReference>
<feature type="domain" description="Helicase ATP-binding" evidence="10">
    <location>
        <begin position="143"/>
        <end position="299"/>
    </location>
</feature>
<dbReference type="InterPro" id="IPR050699">
    <property type="entry name" value="RNA-DNA_Helicase"/>
</dbReference>
<dbReference type="GO" id="GO:0000292">
    <property type="term" value="P:RNA fragment catabolic process"/>
    <property type="evidence" value="ECO:0007669"/>
    <property type="project" value="EnsemblFungi"/>
</dbReference>
<protein>
    <submittedName>
        <fullName evidence="13">rRNA-processing arch domain-domain-containing protein</fullName>
    </submittedName>
</protein>
<dbReference type="OrthoDB" id="64767at2759"/>
<reference evidence="13 15" key="2">
    <citation type="submission" date="2018-07" db="EMBL/GenBank/DDBJ databases">
        <title>Draft Genome Assemblies for Five Robust Yarrowia lipolytica Strains Exhibiting High Lipid Production and Pentose Sugar Utilization and Sugar Alcohol Secretion from Undetoxified Lignocellulosic Biomass Hydrolysates.</title>
        <authorList>
            <consortium name="DOE Joint Genome Institute"/>
            <person name="Walker C."/>
            <person name="Ryu S."/>
            <person name="Na H."/>
            <person name="Zane M."/>
            <person name="LaButti K."/>
            <person name="Lipzen A."/>
            <person name="Haridas S."/>
            <person name="Barry K."/>
            <person name="Grigoriev I.V."/>
            <person name="Quarterman J."/>
            <person name="Slininger P."/>
            <person name="Dien B."/>
            <person name="Trinh C.T."/>
        </authorList>
    </citation>
    <scope>NUCLEOTIDE SEQUENCE [LARGE SCALE GENOMIC DNA]</scope>
    <source>
        <strain evidence="13 15">YB392</strain>
    </source>
</reference>
<dbReference type="PANTHER" id="PTHR12131">
    <property type="entry name" value="ATP-DEPENDENT RNA AND DNA HELICASE"/>
    <property type="match status" value="1"/>
</dbReference>
<evidence type="ECO:0000259" key="10">
    <source>
        <dbReference type="PROSITE" id="PS51192"/>
    </source>
</evidence>
<comment type="subcellular location">
    <subcellularLocation>
        <location evidence="1">Nucleus</location>
    </subcellularLocation>
</comment>
<dbReference type="GO" id="GO:0006397">
    <property type="term" value="P:mRNA processing"/>
    <property type="evidence" value="ECO:0007669"/>
    <property type="project" value="EnsemblFungi"/>
</dbReference>
<dbReference type="FunFam" id="3.40.50.300:FF:000083">
    <property type="entry name" value="ATP-dependent RNA helicase DOB1"/>
    <property type="match status" value="1"/>
</dbReference>
<dbReference type="GO" id="GO:0071038">
    <property type="term" value="P:TRAMP-dependent tRNA surveillance pathway"/>
    <property type="evidence" value="ECO:0007669"/>
    <property type="project" value="EnsemblFungi"/>
</dbReference>
<feature type="region of interest" description="Disordered" evidence="9">
    <location>
        <begin position="1"/>
        <end position="60"/>
    </location>
</feature>
<dbReference type="InterPro" id="IPR048392">
    <property type="entry name" value="MTR4-like_stalk"/>
</dbReference>
<dbReference type="SMART" id="SM00490">
    <property type="entry name" value="HELICc"/>
    <property type="match status" value="1"/>
</dbReference>
<dbReference type="GO" id="GO:0000467">
    <property type="term" value="P:exonucleolytic trimming to generate mature 3'-end of 5.8S rRNA from tricistronic rRNA transcript (SSU-rRNA, 5.8S rRNA, LSU-rRNA)"/>
    <property type="evidence" value="ECO:0007669"/>
    <property type="project" value="EnsemblFungi"/>
</dbReference>
<proteinExistence type="inferred from homology"/>
<sequence length="1041" mass="118023">MDDLFDVFDGPVDQPPVKRQRTDNDDKSNDKSNDIKKEVKEDKNDKTDKNKDKDNKIVGAQASVLDEARIATMDSFEKTAEREVDDAENGVDSSDGKVKLQHQVRHQVAVPPGYDYKSISDHVIVDPARTYPFTLDPFQAVSIQSIDRHESVLVSAHTSAGKTVVAEYAIAQCLRNKQRVIYTSPIKALSNQKYRELLEDFGDVGLMTGDVTINPNASCLVMTTEILRSMLYRGSEVMREVAWVIFDEIHYMRDTERGVVWEETIILLPDTVRYVFLSATIPNALQFAEWIVKIHQQPCHVVYTNFRPTPLQHYLFPSGGDGIHLVVDERSQFREENFQKAMGQLQNKDGETKKQAGGGKGVTGNSDIYKIIKMIMMKNYNPVIVFSFSKKDCEALAMKMSKLDFNTADEHAMVQKVFTNALSQLSEDDRSLPQIKHILPLLKRGIGIHHSGLLPILKEVIEILFQEGLLKCLFATETFSIGLNMPAKTVVFTGVRKWDGKALRWVSGGEYIQMSGRAGRRGLDDRGIVILMLDEQMEPAVAKGMVKGEADRLNSAFHLGYNMILNLMRVEGISPEYMLERCFFQFQNVSQIPELEDKRREVEAEAEAIKITNPNVKEYYDLKESIASYGEDMRHIITHPSNVLSFLQPGRLVEVKDEIEDGGKKVQRDFGWGAVVSFAKVPPKLQLQKNLSDHEIYIVDVLLPVKEGSLSSKQPNSIRPDLENGQFEVVPVTLKSLKAIANIRIVLPKSLKSASERRVVAKSIKEVKRRFPDVPQLDPIENMKIKDETFQSLIKKMEVLEGKLAKNPFASEPDRDEVYAEYAGKMALEKKVKELSDDIAKHYSILQLDELKNRKRVLRRLGFIEDDVIQLKGRVACEISSGDELLLTEMLFNGNFNDLTPEVTAALMSCFVFDEMTKEQPKLRAELDTPLKAMQEVARNVAKVSRECKLDVVVDDYVNKFKMQLMDVVYAWCNGASFSQICKMTDVYEGSLIRMFRRLEELLRQMAMAAKTIGNEKLEDKFNLALEKIKRDLVSAASLYL</sequence>
<evidence type="ECO:0000256" key="6">
    <source>
        <dbReference type="ARBA" id="ARBA00022806"/>
    </source>
</evidence>
<feature type="domain" description="Helicase C-terminal" evidence="11">
    <location>
        <begin position="367"/>
        <end position="571"/>
    </location>
</feature>
<dbReference type="GO" id="GO:0005524">
    <property type="term" value="F:ATP binding"/>
    <property type="evidence" value="ECO:0007669"/>
    <property type="project" value="UniProtKB-KW"/>
</dbReference>
<dbReference type="PANTHER" id="PTHR12131:SF7">
    <property type="entry name" value="EXOSOME RNA HELICASE MTR4"/>
    <property type="match status" value="1"/>
</dbReference>
<dbReference type="CDD" id="cd13154">
    <property type="entry name" value="KOW_Mtr4"/>
    <property type="match status" value="1"/>
</dbReference>
<keyword evidence="3" id="KW-0698">rRNA processing</keyword>
<evidence type="ECO:0000313" key="13">
    <source>
        <dbReference type="EMBL" id="RDW22917.1"/>
    </source>
</evidence>
<evidence type="ECO:0000256" key="8">
    <source>
        <dbReference type="ARBA" id="ARBA00023242"/>
    </source>
</evidence>